<dbReference type="GO" id="GO:0046872">
    <property type="term" value="F:metal ion binding"/>
    <property type="evidence" value="ECO:0007669"/>
    <property type="project" value="UniProtKB-KW"/>
</dbReference>
<feature type="domain" description="Radical SAM core" evidence="15">
    <location>
        <begin position="96"/>
        <end position="333"/>
    </location>
</feature>
<comment type="subcellular location">
    <subcellularLocation>
        <location evidence="1 13">Cytoplasm</location>
    </subcellularLocation>
</comment>
<keyword evidence="2 13" id="KW-0004">4Fe-4S</keyword>
<dbReference type="Proteomes" id="UP000006190">
    <property type="component" value="Unassembled WGS sequence"/>
</dbReference>
<evidence type="ECO:0000256" key="12">
    <source>
        <dbReference type="ARBA" id="ARBA00023157"/>
    </source>
</evidence>
<gene>
    <name evidence="13" type="primary">rlmN</name>
    <name evidence="16" type="ORF">HMPREF9708_00385</name>
</gene>
<keyword evidence="7 13" id="KW-0949">S-adenosyl-L-methionine</keyword>
<protein>
    <recommendedName>
        <fullName evidence="13">Probable dual-specificity RNA methyltransferase RlmN</fullName>
        <ecNumber evidence="13">2.1.1.192</ecNumber>
    </recommendedName>
    <alternativeName>
        <fullName evidence="13">23S rRNA (adenine(2503)-C(2))-methyltransferase</fullName>
    </alternativeName>
    <alternativeName>
        <fullName evidence="13">23S rRNA m2A2503 methyltransferase</fullName>
    </alternativeName>
    <alternativeName>
        <fullName evidence="13">Ribosomal RNA large subunit methyltransferase N</fullName>
    </alternativeName>
    <alternativeName>
        <fullName evidence="13">tRNA (adenine(37)-C(2))-methyltransferase</fullName>
    </alternativeName>
    <alternativeName>
        <fullName evidence="13">tRNA m2A37 methyltransferase</fullName>
    </alternativeName>
</protein>
<dbReference type="Gene3D" id="1.10.150.530">
    <property type="match status" value="1"/>
</dbReference>
<dbReference type="FunFam" id="3.20.20.70:FF:000014">
    <property type="entry name" value="Probable dual-specificity RNA methyltransferase RlmN"/>
    <property type="match status" value="1"/>
</dbReference>
<dbReference type="Pfam" id="PF04055">
    <property type="entry name" value="Radical_SAM"/>
    <property type="match status" value="1"/>
</dbReference>
<dbReference type="EMBL" id="AGEG01000003">
    <property type="protein sequence ID" value="EHR37756.1"/>
    <property type="molecule type" value="Genomic_DNA"/>
</dbReference>
<dbReference type="PIRSF" id="PIRSF006004">
    <property type="entry name" value="CHP00048"/>
    <property type="match status" value="1"/>
</dbReference>
<dbReference type="STRING" id="883113.HMPREF9708_00385"/>
<feature type="region of interest" description="Disordered" evidence="14">
    <location>
        <begin position="349"/>
        <end position="375"/>
    </location>
</feature>
<dbReference type="Gene3D" id="3.20.20.70">
    <property type="entry name" value="Aldolase class I"/>
    <property type="match status" value="1"/>
</dbReference>
<feature type="binding site" evidence="13">
    <location>
        <position position="194"/>
    </location>
    <ligand>
        <name>S-adenosyl-L-methionine</name>
        <dbReference type="ChEBI" id="CHEBI:59789"/>
    </ligand>
</feature>
<dbReference type="InterPro" id="IPR006638">
    <property type="entry name" value="Elp3/MiaA/NifB-like_rSAM"/>
</dbReference>
<evidence type="ECO:0000256" key="10">
    <source>
        <dbReference type="ARBA" id="ARBA00023004"/>
    </source>
</evidence>
<evidence type="ECO:0000313" key="17">
    <source>
        <dbReference type="Proteomes" id="UP000006190"/>
    </source>
</evidence>
<dbReference type="OrthoDB" id="9793973at2"/>
<accession>H3NHV7</accession>
<keyword evidence="10 13" id="KW-0408">Iron</keyword>
<dbReference type="Pfam" id="PF21016">
    <property type="entry name" value="RlmN_N"/>
    <property type="match status" value="1"/>
</dbReference>
<comment type="caution">
    <text evidence="16">The sequence shown here is derived from an EMBL/GenBank/DDBJ whole genome shotgun (WGS) entry which is preliminary data.</text>
</comment>
<keyword evidence="5 13" id="KW-0489">Methyltransferase</keyword>
<evidence type="ECO:0000256" key="11">
    <source>
        <dbReference type="ARBA" id="ARBA00023014"/>
    </source>
</evidence>
<dbReference type="PROSITE" id="PS51918">
    <property type="entry name" value="RADICAL_SAM"/>
    <property type="match status" value="1"/>
</dbReference>
<dbReference type="HOGENOM" id="CLU_029101_0_1_9"/>
<dbReference type="HAMAP" id="MF_01849">
    <property type="entry name" value="RNA_methyltr_RlmN"/>
    <property type="match status" value="1"/>
</dbReference>
<comment type="cofactor">
    <cofactor evidence="13">
        <name>[4Fe-4S] cluster</name>
        <dbReference type="ChEBI" id="CHEBI:49883"/>
    </cofactor>
    <text evidence="13">Binds 1 [4Fe-4S] cluster. The cluster is coordinated with 3 cysteines and an exchangeable S-adenosyl-L-methionine.</text>
</comment>
<feature type="active site" description="S-methylcysteine intermediate" evidence="13">
    <location>
        <position position="338"/>
    </location>
</feature>
<dbReference type="InterPro" id="IPR007197">
    <property type="entry name" value="rSAM"/>
</dbReference>
<feature type="binding site" evidence="13">
    <location>
        <position position="295"/>
    </location>
    <ligand>
        <name>S-adenosyl-L-methionine</name>
        <dbReference type="ChEBI" id="CHEBI:59789"/>
    </ligand>
</feature>
<evidence type="ECO:0000256" key="2">
    <source>
        <dbReference type="ARBA" id="ARBA00022485"/>
    </source>
</evidence>
<evidence type="ECO:0000256" key="6">
    <source>
        <dbReference type="ARBA" id="ARBA00022679"/>
    </source>
</evidence>
<comment type="catalytic activity">
    <reaction evidence="13">
        <text>adenosine(2503) in 23S rRNA + 2 reduced [2Fe-2S]-[ferredoxin] + 2 S-adenosyl-L-methionine = 2-methyladenosine(2503) in 23S rRNA + 5'-deoxyadenosine + L-methionine + 2 oxidized [2Fe-2S]-[ferredoxin] + S-adenosyl-L-homocysteine</text>
        <dbReference type="Rhea" id="RHEA:42916"/>
        <dbReference type="Rhea" id="RHEA-COMP:10000"/>
        <dbReference type="Rhea" id="RHEA-COMP:10001"/>
        <dbReference type="Rhea" id="RHEA-COMP:10152"/>
        <dbReference type="Rhea" id="RHEA-COMP:10282"/>
        <dbReference type="ChEBI" id="CHEBI:17319"/>
        <dbReference type="ChEBI" id="CHEBI:33737"/>
        <dbReference type="ChEBI" id="CHEBI:33738"/>
        <dbReference type="ChEBI" id="CHEBI:57844"/>
        <dbReference type="ChEBI" id="CHEBI:57856"/>
        <dbReference type="ChEBI" id="CHEBI:59789"/>
        <dbReference type="ChEBI" id="CHEBI:74411"/>
        <dbReference type="ChEBI" id="CHEBI:74497"/>
        <dbReference type="EC" id="2.1.1.192"/>
    </reaction>
</comment>
<dbReference type="GO" id="GO:0005737">
    <property type="term" value="C:cytoplasm"/>
    <property type="evidence" value="ECO:0007669"/>
    <property type="project" value="UniProtKB-SubCell"/>
</dbReference>
<organism evidence="16 17">
    <name type="scientific">Facklamia languida CCUG 37842</name>
    <dbReference type="NCBI Taxonomy" id="883113"/>
    <lineage>
        <taxon>Bacteria</taxon>
        <taxon>Bacillati</taxon>
        <taxon>Bacillota</taxon>
        <taxon>Bacilli</taxon>
        <taxon>Lactobacillales</taxon>
        <taxon>Aerococcaceae</taxon>
        <taxon>Facklamia</taxon>
    </lineage>
</organism>
<dbReference type="SUPFAM" id="SSF102114">
    <property type="entry name" value="Radical SAM enzymes"/>
    <property type="match status" value="1"/>
</dbReference>
<dbReference type="GO" id="GO:0002935">
    <property type="term" value="F:tRNA (adenine(37)-C2)-methyltransferase activity"/>
    <property type="evidence" value="ECO:0007669"/>
    <property type="project" value="UniProtKB-UniRule"/>
</dbReference>
<name>H3NHV7_9LACT</name>
<dbReference type="PANTHER" id="PTHR30544">
    <property type="entry name" value="23S RRNA METHYLTRANSFERASE"/>
    <property type="match status" value="1"/>
</dbReference>
<reference evidence="16 17" key="1">
    <citation type="submission" date="2012-01" db="EMBL/GenBank/DDBJ databases">
        <title>The Genome Sequence of Facklamia languida CCUG 37842.</title>
        <authorList>
            <consortium name="The Broad Institute Genome Sequencing Platform"/>
            <person name="Earl A."/>
            <person name="Ward D."/>
            <person name="Feldgarden M."/>
            <person name="Gevers D."/>
            <person name="Huys G."/>
            <person name="Young S.K."/>
            <person name="Zeng Q."/>
            <person name="Gargeya S."/>
            <person name="Fitzgerald M."/>
            <person name="Haas B."/>
            <person name="Abouelleil A."/>
            <person name="Alvarado L."/>
            <person name="Arachchi H.M."/>
            <person name="Berlin A."/>
            <person name="Chapman S.B."/>
            <person name="Gearin G."/>
            <person name="Goldberg J."/>
            <person name="Griggs A."/>
            <person name="Gujja S."/>
            <person name="Hansen M."/>
            <person name="Heiman D."/>
            <person name="Howarth C."/>
            <person name="Larimer J."/>
            <person name="Lui A."/>
            <person name="MacDonald P.J.P."/>
            <person name="McCowen C."/>
            <person name="Montmayeur A."/>
            <person name="Murphy C."/>
            <person name="Neiman D."/>
            <person name="Pearson M."/>
            <person name="Priest M."/>
            <person name="Roberts A."/>
            <person name="Saif S."/>
            <person name="Shea T."/>
            <person name="Sisk P."/>
            <person name="Stolte C."/>
            <person name="Sykes S."/>
            <person name="Wortman J."/>
            <person name="Nusbaum C."/>
            <person name="Birren B."/>
        </authorList>
    </citation>
    <scope>NUCLEOTIDE SEQUENCE [LARGE SCALE GENOMIC DNA]</scope>
    <source>
        <strain evidence="16 17">CCUG 37842</strain>
    </source>
</reference>
<dbReference type="InterPro" id="IPR058240">
    <property type="entry name" value="rSAM_sf"/>
</dbReference>
<feature type="active site" description="Proton acceptor" evidence="13">
    <location>
        <position position="90"/>
    </location>
</feature>
<keyword evidence="3 13" id="KW-0963">Cytoplasm</keyword>
<evidence type="ECO:0000256" key="5">
    <source>
        <dbReference type="ARBA" id="ARBA00022603"/>
    </source>
</evidence>
<dbReference type="EC" id="2.1.1.192" evidence="13"/>
<evidence type="ECO:0000256" key="13">
    <source>
        <dbReference type="HAMAP-Rule" id="MF_01849"/>
    </source>
</evidence>
<feature type="binding site" evidence="13">
    <location>
        <begin position="162"/>
        <end position="163"/>
    </location>
    <ligand>
        <name>S-adenosyl-L-methionine</name>
        <dbReference type="ChEBI" id="CHEBI:59789"/>
    </ligand>
</feature>
<evidence type="ECO:0000256" key="9">
    <source>
        <dbReference type="ARBA" id="ARBA00022723"/>
    </source>
</evidence>
<evidence type="ECO:0000256" key="4">
    <source>
        <dbReference type="ARBA" id="ARBA00022552"/>
    </source>
</evidence>
<keyword evidence="11 13" id="KW-0411">Iron-sulfur</keyword>
<dbReference type="RefSeq" id="WP_006308334.1">
    <property type="nucleotide sequence ID" value="NZ_JH601133.1"/>
</dbReference>
<feature type="binding site" evidence="13">
    <location>
        <position position="114"/>
    </location>
    <ligand>
        <name>[4Fe-4S] cluster</name>
        <dbReference type="ChEBI" id="CHEBI:49883"/>
        <note>4Fe-4S-S-AdoMet</note>
    </ligand>
</feature>
<dbReference type="InterPro" id="IPR013785">
    <property type="entry name" value="Aldolase_TIM"/>
</dbReference>
<dbReference type="GO" id="GO:0070475">
    <property type="term" value="P:rRNA base methylation"/>
    <property type="evidence" value="ECO:0007669"/>
    <property type="project" value="UniProtKB-UniRule"/>
</dbReference>
<keyword evidence="9 13" id="KW-0479">Metal-binding</keyword>
<dbReference type="CDD" id="cd01335">
    <property type="entry name" value="Radical_SAM"/>
    <property type="match status" value="1"/>
</dbReference>
<comment type="similarity">
    <text evidence="13">Belongs to the radical SAM superfamily. RlmN family.</text>
</comment>
<evidence type="ECO:0000256" key="7">
    <source>
        <dbReference type="ARBA" id="ARBA00022691"/>
    </source>
</evidence>
<feature type="compositionally biased region" description="Polar residues" evidence="14">
    <location>
        <begin position="363"/>
        <end position="375"/>
    </location>
</feature>
<sequence length="375" mass="43698">MKSIYSLSLDEMQDWLEDKGEKPYRADQIWQWLYRHHVASYDEMTNIPKTILDQLKQEFIFSPLRTQIIQKAQDQTTKFLFELQDHSMIETVLMYHHYGISVCVTTQIGCNIGCKFCASGLIPKVRDLEAGEIVAQIMFIQRYLNQQAKGEKVSHIVVMGIGEPFDNYDNVLQFIRIVNSDKGMAIGARHITVSTSGLAPKIRQFARENIQVNLAVSLHAPNNETRSSIMKINRQYPIEELFEAIYEYIHLTNRRVTFEYIMIDGVNDRPEHAIELAKLLRPMLKLAYVNLIPYNPVAENPFERSSEENIARFYDLLMQNGVNCVVRREHGKEIEAACGQLRSQYERQRREKRARRTKEELRQLSQARKANQVQN</sequence>
<keyword evidence="12 13" id="KW-1015">Disulfide bond</keyword>
<evidence type="ECO:0000256" key="3">
    <source>
        <dbReference type="ARBA" id="ARBA00022490"/>
    </source>
</evidence>
<dbReference type="GO" id="GO:0070040">
    <property type="term" value="F:rRNA (adenine(2503)-C2-)-methyltransferase activity"/>
    <property type="evidence" value="ECO:0007669"/>
    <property type="project" value="UniProtKB-UniRule"/>
</dbReference>
<dbReference type="GO" id="GO:0000049">
    <property type="term" value="F:tRNA binding"/>
    <property type="evidence" value="ECO:0007669"/>
    <property type="project" value="UniProtKB-UniRule"/>
</dbReference>
<dbReference type="PANTHER" id="PTHR30544:SF5">
    <property type="entry name" value="RADICAL SAM CORE DOMAIN-CONTAINING PROTEIN"/>
    <property type="match status" value="1"/>
</dbReference>
<keyword evidence="17" id="KW-1185">Reference proteome</keyword>
<dbReference type="AlphaFoldDB" id="H3NHV7"/>
<dbReference type="eggNOG" id="COG0820">
    <property type="taxonomic scope" value="Bacteria"/>
</dbReference>
<keyword evidence="6 13" id="KW-0808">Transferase</keyword>
<dbReference type="InterPro" id="IPR040072">
    <property type="entry name" value="Methyltransferase_A"/>
</dbReference>
<dbReference type="InterPro" id="IPR004383">
    <property type="entry name" value="rRNA_lsu_MTrfase_RlmN/Cfr"/>
</dbReference>
<evidence type="ECO:0000256" key="8">
    <source>
        <dbReference type="ARBA" id="ARBA00022694"/>
    </source>
</evidence>
<comment type="miscellaneous">
    <text evidence="13">Reaction proceeds by a ping-pong mechanism involving intermediate methylation of a conserved cysteine residue.</text>
</comment>
<dbReference type="PATRIC" id="fig|883113.3.peg.389"/>
<dbReference type="InterPro" id="IPR048641">
    <property type="entry name" value="RlmN_N"/>
</dbReference>
<comment type="function">
    <text evidence="13">Specifically methylates position 2 of adenine 2503 in 23S rRNA and position 2 of adenine 37 in tRNAs.</text>
</comment>
<comment type="catalytic activity">
    <reaction evidence="13">
        <text>adenosine(37) in tRNA + 2 reduced [2Fe-2S]-[ferredoxin] + 2 S-adenosyl-L-methionine = 2-methyladenosine(37) in tRNA + 5'-deoxyadenosine + L-methionine + 2 oxidized [2Fe-2S]-[ferredoxin] + S-adenosyl-L-homocysteine</text>
        <dbReference type="Rhea" id="RHEA:43332"/>
        <dbReference type="Rhea" id="RHEA-COMP:10000"/>
        <dbReference type="Rhea" id="RHEA-COMP:10001"/>
        <dbReference type="Rhea" id="RHEA-COMP:10162"/>
        <dbReference type="Rhea" id="RHEA-COMP:10485"/>
        <dbReference type="ChEBI" id="CHEBI:17319"/>
        <dbReference type="ChEBI" id="CHEBI:33737"/>
        <dbReference type="ChEBI" id="CHEBI:33738"/>
        <dbReference type="ChEBI" id="CHEBI:57844"/>
        <dbReference type="ChEBI" id="CHEBI:57856"/>
        <dbReference type="ChEBI" id="CHEBI:59789"/>
        <dbReference type="ChEBI" id="CHEBI:74411"/>
        <dbReference type="ChEBI" id="CHEBI:74497"/>
        <dbReference type="EC" id="2.1.1.192"/>
    </reaction>
</comment>
<evidence type="ECO:0000256" key="1">
    <source>
        <dbReference type="ARBA" id="ARBA00004496"/>
    </source>
</evidence>
<feature type="binding site" evidence="13">
    <location>
        <position position="117"/>
    </location>
    <ligand>
        <name>[4Fe-4S] cluster</name>
        <dbReference type="ChEBI" id="CHEBI:49883"/>
        <note>4Fe-4S-S-AdoMet</note>
    </ligand>
</feature>
<dbReference type="SFLD" id="SFLDS00029">
    <property type="entry name" value="Radical_SAM"/>
    <property type="match status" value="1"/>
</dbReference>
<evidence type="ECO:0000313" key="16">
    <source>
        <dbReference type="EMBL" id="EHR37756.1"/>
    </source>
</evidence>
<dbReference type="GO" id="GO:0030488">
    <property type="term" value="P:tRNA methylation"/>
    <property type="evidence" value="ECO:0007669"/>
    <property type="project" value="UniProtKB-UniRule"/>
</dbReference>
<keyword evidence="8 13" id="KW-0819">tRNA processing</keyword>
<dbReference type="SMART" id="SM00729">
    <property type="entry name" value="Elp3"/>
    <property type="match status" value="1"/>
</dbReference>
<dbReference type="GO" id="GO:0051539">
    <property type="term" value="F:4 iron, 4 sulfur cluster binding"/>
    <property type="evidence" value="ECO:0007669"/>
    <property type="project" value="UniProtKB-UniRule"/>
</dbReference>
<dbReference type="GO" id="GO:0019843">
    <property type="term" value="F:rRNA binding"/>
    <property type="evidence" value="ECO:0007669"/>
    <property type="project" value="UniProtKB-UniRule"/>
</dbReference>
<keyword evidence="4 13" id="KW-0698">rRNA processing</keyword>
<evidence type="ECO:0000259" key="15">
    <source>
        <dbReference type="PROSITE" id="PS51918"/>
    </source>
</evidence>
<dbReference type="NCBIfam" id="TIGR00048">
    <property type="entry name" value="rRNA_mod_RlmN"/>
    <property type="match status" value="1"/>
</dbReference>
<dbReference type="InterPro" id="IPR027492">
    <property type="entry name" value="RNA_MTrfase_RlmN"/>
</dbReference>
<evidence type="ECO:0000256" key="14">
    <source>
        <dbReference type="SAM" id="MobiDB-lite"/>
    </source>
</evidence>
<feature type="binding site" evidence="13">
    <location>
        <begin position="217"/>
        <end position="219"/>
    </location>
    <ligand>
        <name>S-adenosyl-L-methionine</name>
        <dbReference type="ChEBI" id="CHEBI:59789"/>
    </ligand>
</feature>
<dbReference type="SFLD" id="SFLDG01062">
    <property type="entry name" value="methyltransferase_(Class_A)"/>
    <property type="match status" value="1"/>
</dbReference>
<comment type="caution">
    <text evidence="13">Lacks conserved residue(s) required for the propagation of feature annotation.</text>
</comment>
<proteinExistence type="inferred from homology"/>
<feature type="binding site" evidence="13">
    <location>
        <position position="110"/>
    </location>
    <ligand>
        <name>[4Fe-4S] cluster</name>
        <dbReference type="ChEBI" id="CHEBI:49883"/>
        <note>4Fe-4S-S-AdoMet</note>
    </ligand>
</feature>
<dbReference type="SFLD" id="SFLDF00275">
    <property type="entry name" value="adenosine_C2_methyltransferase"/>
    <property type="match status" value="1"/>
</dbReference>